<dbReference type="Proteomes" id="UP000248706">
    <property type="component" value="Unassembled WGS sequence"/>
</dbReference>
<feature type="transmembrane region" description="Helical" evidence="1">
    <location>
        <begin position="321"/>
        <end position="348"/>
    </location>
</feature>
<feature type="transmembrane region" description="Helical" evidence="1">
    <location>
        <begin position="112"/>
        <end position="131"/>
    </location>
</feature>
<keyword evidence="3" id="KW-1185">Reference proteome</keyword>
<dbReference type="EMBL" id="MCIF01000002">
    <property type="protein sequence ID" value="RAQ94020.1"/>
    <property type="molecule type" value="Genomic_DNA"/>
</dbReference>
<keyword evidence="1" id="KW-0472">Membrane</keyword>
<proteinExistence type="predicted"/>
<organism evidence="2 3">
    <name type="scientific">Thermogemmatispora tikiterensis</name>
    <dbReference type="NCBI Taxonomy" id="1825093"/>
    <lineage>
        <taxon>Bacteria</taxon>
        <taxon>Bacillati</taxon>
        <taxon>Chloroflexota</taxon>
        <taxon>Ktedonobacteria</taxon>
        <taxon>Thermogemmatisporales</taxon>
        <taxon>Thermogemmatisporaceae</taxon>
        <taxon>Thermogemmatispora</taxon>
    </lineage>
</organism>
<feature type="transmembrane region" description="Helical" evidence="1">
    <location>
        <begin position="166"/>
        <end position="183"/>
    </location>
</feature>
<keyword evidence="1" id="KW-1133">Transmembrane helix</keyword>
<feature type="transmembrane region" description="Helical" evidence="1">
    <location>
        <begin position="369"/>
        <end position="393"/>
    </location>
</feature>
<gene>
    <name evidence="2" type="ORF">A4R35_00650</name>
</gene>
<keyword evidence="1" id="KW-0812">Transmembrane</keyword>
<feature type="transmembrane region" description="Helical" evidence="1">
    <location>
        <begin position="399"/>
        <end position="423"/>
    </location>
</feature>
<feature type="transmembrane region" description="Helical" evidence="1">
    <location>
        <begin position="20"/>
        <end position="37"/>
    </location>
</feature>
<accession>A0A328VE38</accession>
<feature type="transmembrane region" description="Helical" evidence="1">
    <location>
        <begin position="217"/>
        <end position="236"/>
    </location>
</feature>
<dbReference type="AlphaFoldDB" id="A0A328VE38"/>
<evidence type="ECO:0000313" key="2">
    <source>
        <dbReference type="EMBL" id="RAQ94020.1"/>
    </source>
</evidence>
<dbReference type="RefSeq" id="WP_112425575.1">
    <property type="nucleotide sequence ID" value="NZ_MCIF01000002.1"/>
</dbReference>
<comment type="caution">
    <text evidence="2">The sequence shown here is derived from an EMBL/GenBank/DDBJ whole genome shotgun (WGS) entry which is preliminary data.</text>
</comment>
<feature type="transmembrane region" description="Helical" evidence="1">
    <location>
        <begin position="288"/>
        <end position="309"/>
    </location>
</feature>
<evidence type="ECO:0000256" key="1">
    <source>
        <dbReference type="SAM" id="Phobius"/>
    </source>
</evidence>
<feature type="transmembrane region" description="Helical" evidence="1">
    <location>
        <begin position="460"/>
        <end position="479"/>
    </location>
</feature>
<feature type="transmembrane region" description="Helical" evidence="1">
    <location>
        <begin position="137"/>
        <end position="159"/>
    </location>
</feature>
<name>A0A328VE38_9CHLR</name>
<feature type="transmembrane region" description="Helical" evidence="1">
    <location>
        <begin position="49"/>
        <end position="73"/>
    </location>
</feature>
<reference evidence="2 3" key="1">
    <citation type="submission" date="2016-08" db="EMBL/GenBank/DDBJ databases">
        <title>Analysis of Carbohydrate Active Enzymes in Thermogemmatispora T81 Reveals Carbohydrate Degradation Ability.</title>
        <authorList>
            <person name="Tomazini A."/>
            <person name="Lal S."/>
            <person name="Stott M."/>
            <person name="Henrissat B."/>
            <person name="Polikarpov I."/>
            <person name="Sparling R."/>
            <person name="Levin D.B."/>
        </authorList>
    </citation>
    <scope>NUCLEOTIDE SEQUENCE [LARGE SCALE GENOMIC DNA]</scope>
    <source>
        <strain evidence="2 3">T81</strain>
    </source>
</reference>
<sequence length="495" mass="52774">MLYSLGDLRAQGLLQQRRWWHRGLSILAGLICFVTLYRSAAAALAHPFVAAATLPLVLTVCAFLLLVVNALAVGTLSETSGLEEVRALCSLPVTVADVVWIRLVVGLLRSELVALIFFLPVCLATIVHLGWAPWPILASLTMLVAFPLLPAVLGVALNLSETRPRLVVWFSALTSSLAVGVFLSQQVPLLPGPLALLGAVLSLPVRGVLAQAAPGETLLFAGAWTLLAAAAGWVLMHQVSVSRERQVRERRSLAVSLLRTWLSAAGAATGRWGALLSLSGLALARLPAFLLATCTLALALWLSIAPRLLPTHTLGSPRLTALITALSLLLQSVVALVVCLGPLLTALLGEAREHRVQQPYPIAARLHAAAVYLTFLGLAVPLVVALALLAGLLSHSVLLYWFGAYLLSALPGGGALLLAMVLGRRPWIRLFAWGAGWVLVLLARVVALAAGVALLRVDPLLLGLLSGLLVDVLLCLLCWRGLMVRQYRRFLEEDL</sequence>
<protein>
    <submittedName>
        <fullName evidence="2">Uncharacterized protein</fullName>
    </submittedName>
</protein>
<evidence type="ECO:0000313" key="3">
    <source>
        <dbReference type="Proteomes" id="UP000248706"/>
    </source>
</evidence>
<feature type="transmembrane region" description="Helical" evidence="1">
    <location>
        <begin position="430"/>
        <end position="454"/>
    </location>
</feature>